<dbReference type="InterPro" id="IPR005500">
    <property type="entry name" value="DUF309"/>
</dbReference>
<evidence type="ECO:0000313" key="1">
    <source>
        <dbReference type="EMBL" id="MCP8966929.1"/>
    </source>
</evidence>
<dbReference type="SUPFAM" id="SSF140663">
    <property type="entry name" value="TTHA0068-like"/>
    <property type="match status" value="1"/>
</dbReference>
<dbReference type="InterPro" id="IPR023203">
    <property type="entry name" value="TTHA0068_sf"/>
</dbReference>
<evidence type="ECO:0000313" key="2">
    <source>
        <dbReference type="Proteomes" id="UP001156102"/>
    </source>
</evidence>
<dbReference type="PANTHER" id="PTHR34796:SF1">
    <property type="entry name" value="EXPRESSED PROTEIN"/>
    <property type="match status" value="1"/>
</dbReference>
<comment type="caution">
    <text evidence="1">The sequence shown here is derived from an EMBL/GenBank/DDBJ whole genome shotgun (WGS) entry which is preliminary data.</text>
</comment>
<gene>
    <name evidence="1" type="ORF">NK662_00065</name>
</gene>
<dbReference type="PANTHER" id="PTHR34796">
    <property type="entry name" value="EXPRESSED PROTEIN"/>
    <property type="match status" value="1"/>
</dbReference>
<organism evidence="1 2">
    <name type="scientific">Ectobacillus ponti</name>
    <dbReference type="NCBI Taxonomy" id="2961894"/>
    <lineage>
        <taxon>Bacteria</taxon>
        <taxon>Bacillati</taxon>
        <taxon>Bacillota</taxon>
        <taxon>Bacilli</taxon>
        <taxon>Bacillales</taxon>
        <taxon>Bacillaceae</taxon>
        <taxon>Ectobacillus</taxon>
    </lineage>
</organism>
<dbReference type="RefSeq" id="WP_254756117.1">
    <property type="nucleotide sequence ID" value="NZ_JANCLT010000001.1"/>
</dbReference>
<proteinExistence type="predicted"/>
<accession>A0AA41X0X9</accession>
<dbReference type="Proteomes" id="UP001156102">
    <property type="component" value="Unassembled WGS sequence"/>
</dbReference>
<protein>
    <submittedName>
        <fullName evidence="1">DUF309 domain-containing protein</fullName>
    </submittedName>
</protein>
<reference evidence="1" key="1">
    <citation type="submission" date="2022-07" db="EMBL/GenBank/DDBJ databases">
        <authorList>
            <person name="Li W.-J."/>
            <person name="Deng Q.-Q."/>
        </authorList>
    </citation>
    <scope>NUCLEOTIDE SEQUENCE</scope>
    <source>
        <strain evidence="1">SYSU M60031</strain>
    </source>
</reference>
<keyword evidence="2" id="KW-1185">Reference proteome</keyword>
<sequence>MYPEAYIDYLVHFHGDRDYFECHELLEEHWKQDPPASRCRHWVGLIQIAVALYHQRRGNFTGAVRMMNSAISILEQERTALPSLGLDSDALLPMLHACAADMQQDQAYTSLQLPIADPALEAQCMRRCLEKGFAWRSSSDLHNADLLHRHSRRDRSSVIAERARSLQAKKQR</sequence>
<name>A0AA41X0X9_9BACI</name>
<dbReference type="EMBL" id="JANCLT010000001">
    <property type="protein sequence ID" value="MCP8966929.1"/>
    <property type="molecule type" value="Genomic_DNA"/>
</dbReference>
<dbReference type="Gene3D" id="1.10.3450.10">
    <property type="entry name" value="TTHA0068-like"/>
    <property type="match status" value="1"/>
</dbReference>
<dbReference type="Pfam" id="PF03745">
    <property type="entry name" value="DUF309"/>
    <property type="match status" value="1"/>
</dbReference>
<dbReference type="AlphaFoldDB" id="A0AA41X0X9"/>